<comment type="similarity">
    <text evidence="2">Belongs to the Nudix hydrolase family.</text>
</comment>
<keyword evidence="4" id="KW-0378">Hydrolase</keyword>
<dbReference type="CDD" id="cd04697">
    <property type="entry name" value="NUDIX_Hydrolase"/>
    <property type="match status" value="1"/>
</dbReference>
<keyword evidence="3 6" id="KW-0479">Metal-binding</keyword>
<dbReference type="GO" id="GO:0016853">
    <property type="term" value="F:isomerase activity"/>
    <property type="evidence" value="ECO:0007669"/>
    <property type="project" value="UniProtKB-KW"/>
</dbReference>
<dbReference type="RefSeq" id="WP_074870247.1">
    <property type="nucleotide sequence ID" value="NZ_FOAS01000017.1"/>
</dbReference>
<keyword evidence="9" id="KW-1185">Reference proteome</keyword>
<organism evidence="8 9">
    <name type="scientific">Atopomonas hussainii</name>
    <dbReference type="NCBI Taxonomy" id="1429083"/>
    <lineage>
        <taxon>Bacteria</taxon>
        <taxon>Pseudomonadati</taxon>
        <taxon>Pseudomonadota</taxon>
        <taxon>Gammaproteobacteria</taxon>
        <taxon>Pseudomonadales</taxon>
        <taxon>Pseudomonadaceae</taxon>
        <taxon>Atopomonas</taxon>
    </lineage>
</organism>
<feature type="binding site" evidence="6">
    <location>
        <position position="100"/>
    </location>
    <ligand>
        <name>Mg(2+)</name>
        <dbReference type="ChEBI" id="CHEBI:18420"/>
    </ligand>
</feature>
<evidence type="ECO:0000256" key="2">
    <source>
        <dbReference type="ARBA" id="ARBA00005582"/>
    </source>
</evidence>
<evidence type="ECO:0000256" key="3">
    <source>
        <dbReference type="ARBA" id="ARBA00022723"/>
    </source>
</evidence>
<dbReference type="PANTHER" id="PTHR10885:SF0">
    <property type="entry name" value="ISOPENTENYL-DIPHOSPHATE DELTA-ISOMERASE"/>
    <property type="match status" value="1"/>
</dbReference>
<feature type="binding site" evidence="6">
    <location>
        <position position="96"/>
    </location>
    <ligand>
        <name>Mg(2+)</name>
        <dbReference type="ChEBI" id="CHEBI:18420"/>
    </ligand>
</feature>
<dbReference type="InterPro" id="IPR000086">
    <property type="entry name" value="NUDIX_hydrolase_dom"/>
</dbReference>
<sequence length="182" mass="20327">MSEGSAAERAHRARSDAELIAWVDERDQLLGALPRAELRERRLIGRGTFILLFNSRGELCVHQRSAAKAVYPAYWDLAAGGMVDAGEAYRAAAERELAEELGVHGVPLTEHGRFLFDQHDNRLWCAVYSACWDGVITPQAEEIQRVAWLSPAALAAHQQQHRYCPDSLQAWALYQSANTRVS</sequence>
<dbReference type="GO" id="GO:0016817">
    <property type="term" value="F:hydrolase activity, acting on acid anhydrides"/>
    <property type="evidence" value="ECO:0007669"/>
    <property type="project" value="InterPro"/>
</dbReference>
<dbReference type="InterPro" id="IPR020084">
    <property type="entry name" value="NUDIX_hydrolase_CS"/>
</dbReference>
<evidence type="ECO:0000256" key="4">
    <source>
        <dbReference type="ARBA" id="ARBA00022801"/>
    </source>
</evidence>
<dbReference type="Gene3D" id="3.90.79.10">
    <property type="entry name" value="Nucleoside Triphosphate Pyrophosphohydrolase"/>
    <property type="match status" value="1"/>
</dbReference>
<evidence type="ECO:0000313" key="8">
    <source>
        <dbReference type="EMBL" id="SEL67527.1"/>
    </source>
</evidence>
<evidence type="ECO:0000313" key="9">
    <source>
        <dbReference type="Proteomes" id="UP000185766"/>
    </source>
</evidence>
<gene>
    <name evidence="8" type="ORF">SAMN05216214_11732</name>
</gene>
<keyword evidence="8" id="KW-0413">Isomerase</keyword>
<dbReference type="EMBL" id="FOAS01000017">
    <property type="protein sequence ID" value="SEL67527.1"/>
    <property type="molecule type" value="Genomic_DNA"/>
</dbReference>
<evidence type="ECO:0000256" key="1">
    <source>
        <dbReference type="ARBA" id="ARBA00001946"/>
    </source>
</evidence>
<proteinExistence type="inferred from homology"/>
<dbReference type="Proteomes" id="UP000185766">
    <property type="component" value="Unassembled WGS sequence"/>
</dbReference>
<dbReference type="SUPFAM" id="SSF55811">
    <property type="entry name" value="Nudix"/>
    <property type="match status" value="1"/>
</dbReference>
<dbReference type="PIRSF" id="PIRSF017340">
    <property type="entry name" value="Nudix_hydro"/>
    <property type="match status" value="1"/>
</dbReference>
<evidence type="ECO:0000259" key="7">
    <source>
        <dbReference type="PROSITE" id="PS51462"/>
    </source>
</evidence>
<name>A0A1H7S7M9_9GAMM</name>
<dbReference type="PANTHER" id="PTHR10885">
    <property type="entry name" value="ISOPENTENYL-DIPHOSPHATE DELTA-ISOMERASE"/>
    <property type="match status" value="1"/>
</dbReference>
<dbReference type="PROSITE" id="PS51462">
    <property type="entry name" value="NUDIX"/>
    <property type="match status" value="1"/>
</dbReference>
<dbReference type="GO" id="GO:0046872">
    <property type="term" value="F:metal ion binding"/>
    <property type="evidence" value="ECO:0007669"/>
    <property type="project" value="UniProtKB-KW"/>
</dbReference>
<dbReference type="InterPro" id="IPR015797">
    <property type="entry name" value="NUDIX_hydrolase-like_dom_sf"/>
</dbReference>
<evidence type="ECO:0000256" key="6">
    <source>
        <dbReference type="PIRSR" id="PIRSR017340-1"/>
    </source>
</evidence>
<feature type="domain" description="Nudix hydrolase" evidence="7">
    <location>
        <begin position="43"/>
        <end position="174"/>
    </location>
</feature>
<protein>
    <submittedName>
        <fullName evidence="8">Isopentenyldiphosphate isomerase</fullName>
    </submittedName>
</protein>
<dbReference type="InterPro" id="IPR024195">
    <property type="entry name" value="NUDIX_hydrolase_YfcD_pred"/>
</dbReference>
<keyword evidence="5 6" id="KW-0460">Magnesium</keyword>
<accession>A0A1H7S7M9</accession>
<dbReference type="STRING" id="1429083.GCA_001885685_02701"/>
<dbReference type="PROSITE" id="PS00893">
    <property type="entry name" value="NUDIX_BOX"/>
    <property type="match status" value="1"/>
</dbReference>
<reference evidence="8 9" key="1">
    <citation type="submission" date="2016-10" db="EMBL/GenBank/DDBJ databases">
        <authorList>
            <person name="de Groot N.N."/>
        </authorList>
    </citation>
    <scope>NUCLEOTIDE SEQUENCE [LARGE SCALE GENOMIC DNA]</scope>
    <source>
        <strain evidence="8 9">JCM 19513</strain>
    </source>
</reference>
<comment type="cofactor">
    <cofactor evidence="1">
        <name>Mg(2+)</name>
        <dbReference type="ChEBI" id="CHEBI:18420"/>
    </cofactor>
</comment>
<evidence type="ECO:0000256" key="5">
    <source>
        <dbReference type="ARBA" id="ARBA00022842"/>
    </source>
</evidence>
<dbReference type="AlphaFoldDB" id="A0A1H7S7M9"/>
<dbReference type="Pfam" id="PF00293">
    <property type="entry name" value="NUDIX"/>
    <property type="match status" value="1"/>
</dbReference>